<keyword evidence="3" id="KW-0067">ATP-binding</keyword>
<feature type="domain" description="Bacterial type II secretion system protein E" evidence="5">
    <location>
        <begin position="167"/>
        <end position="555"/>
    </location>
</feature>
<dbReference type="PANTHER" id="PTHR30258">
    <property type="entry name" value="TYPE II SECRETION SYSTEM PROTEIN GSPE-RELATED"/>
    <property type="match status" value="1"/>
</dbReference>
<evidence type="ECO:0000313" key="8">
    <source>
        <dbReference type="Proteomes" id="UP000179227"/>
    </source>
</evidence>
<feature type="coiled-coil region" evidence="4">
    <location>
        <begin position="503"/>
        <end position="530"/>
    </location>
</feature>
<keyword evidence="2" id="KW-0547">Nucleotide-binding</keyword>
<protein>
    <recommendedName>
        <fullName evidence="9">AAA+ ATPase domain-containing protein</fullName>
    </recommendedName>
</protein>
<dbReference type="Gene3D" id="3.30.300.160">
    <property type="entry name" value="Type II secretion system, protein E, N-terminal domain"/>
    <property type="match status" value="1"/>
</dbReference>
<dbReference type="InterPro" id="IPR037257">
    <property type="entry name" value="T2SS_E_N_sf"/>
</dbReference>
<dbReference type="GO" id="GO:0016887">
    <property type="term" value="F:ATP hydrolysis activity"/>
    <property type="evidence" value="ECO:0007669"/>
    <property type="project" value="TreeGrafter"/>
</dbReference>
<evidence type="ECO:0000256" key="2">
    <source>
        <dbReference type="ARBA" id="ARBA00022741"/>
    </source>
</evidence>
<evidence type="ECO:0000256" key="4">
    <source>
        <dbReference type="SAM" id="Coils"/>
    </source>
</evidence>
<dbReference type="Proteomes" id="UP000179227">
    <property type="component" value="Unassembled WGS sequence"/>
</dbReference>
<dbReference type="Pfam" id="PF05157">
    <property type="entry name" value="MshEN"/>
    <property type="match status" value="1"/>
</dbReference>
<dbReference type="Gene3D" id="3.30.450.90">
    <property type="match status" value="1"/>
</dbReference>
<dbReference type="GO" id="GO:0005886">
    <property type="term" value="C:plasma membrane"/>
    <property type="evidence" value="ECO:0007669"/>
    <property type="project" value="TreeGrafter"/>
</dbReference>
<dbReference type="InterPro" id="IPR001482">
    <property type="entry name" value="T2SS/T4SS_dom"/>
</dbReference>
<dbReference type="SUPFAM" id="SSF160246">
    <property type="entry name" value="EspE N-terminal domain-like"/>
    <property type="match status" value="1"/>
</dbReference>
<keyword evidence="4" id="KW-0175">Coiled coil</keyword>
<comment type="similarity">
    <text evidence="1">Belongs to the GSP E family.</text>
</comment>
<dbReference type="Gene3D" id="3.40.50.300">
    <property type="entry name" value="P-loop containing nucleotide triphosphate hydrolases"/>
    <property type="match status" value="1"/>
</dbReference>
<feature type="domain" description="Type II secretion system protein GspE N-terminal" evidence="6">
    <location>
        <begin position="61"/>
        <end position="146"/>
    </location>
</feature>
<evidence type="ECO:0000259" key="5">
    <source>
        <dbReference type="Pfam" id="PF00437"/>
    </source>
</evidence>
<evidence type="ECO:0000256" key="3">
    <source>
        <dbReference type="ARBA" id="ARBA00022840"/>
    </source>
</evidence>
<comment type="caution">
    <text evidence="7">The sequence shown here is derived from an EMBL/GenBank/DDBJ whole genome shotgun (WGS) entry which is preliminary data.</text>
</comment>
<evidence type="ECO:0000313" key="7">
    <source>
        <dbReference type="EMBL" id="OGE11290.1"/>
    </source>
</evidence>
<dbReference type="SUPFAM" id="SSF52540">
    <property type="entry name" value="P-loop containing nucleoside triphosphate hydrolases"/>
    <property type="match status" value="1"/>
</dbReference>
<dbReference type="CDD" id="cd01129">
    <property type="entry name" value="PulE-GspE-like"/>
    <property type="match status" value="1"/>
</dbReference>
<dbReference type="PANTHER" id="PTHR30258:SF3">
    <property type="entry name" value="SLL1921 PROTEIN"/>
    <property type="match status" value="1"/>
</dbReference>
<accession>A0A1F5I4S6</accession>
<gene>
    <name evidence="7" type="ORF">A3A60_02010</name>
</gene>
<dbReference type="AlphaFoldDB" id="A0A1F5I4S6"/>
<dbReference type="EMBL" id="MFBS01000001">
    <property type="protein sequence ID" value="OGE11290.1"/>
    <property type="molecule type" value="Genomic_DNA"/>
</dbReference>
<organism evidence="7 8">
    <name type="scientific">Candidatus Curtissbacteria bacterium RIFCSPLOWO2_01_FULL_42_26</name>
    <dbReference type="NCBI Taxonomy" id="1797729"/>
    <lineage>
        <taxon>Bacteria</taxon>
        <taxon>Candidatus Curtissiibacteriota</taxon>
    </lineage>
</organism>
<dbReference type="Pfam" id="PF00437">
    <property type="entry name" value="T2SSE"/>
    <property type="match status" value="1"/>
</dbReference>
<proteinExistence type="inferred from homology"/>
<evidence type="ECO:0000259" key="6">
    <source>
        <dbReference type="Pfam" id="PF05157"/>
    </source>
</evidence>
<name>A0A1F5I4S6_9BACT</name>
<dbReference type="GO" id="GO:0005524">
    <property type="term" value="F:ATP binding"/>
    <property type="evidence" value="ECO:0007669"/>
    <property type="project" value="UniProtKB-KW"/>
</dbReference>
<evidence type="ECO:0000256" key="1">
    <source>
        <dbReference type="ARBA" id="ARBA00006611"/>
    </source>
</evidence>
<sequence>MPVYDSQTLYNSLSELGVIDVKALQTAFSESKKTGRELDKILLDKELISDDNLGKVIANNLKLPFVSLTKVPIADEFLRIVPELIAERDKIIAFERDKNGLKVAMANPKDEEIISFLSKKTGEKIIPYFATEKDIENALRLYQKEMQTTFNELLKNQVEKVKNAPIKDAPIAKLIDLLIEYAYENKTSDIHIEPTEVDSQIRFRIDGVLHDVVKLPHDIHAQIVSRIKVLSKLRIDEHLGAQDGKMQAKLPAEKLDIRVSIVPIVEGEKVVLRLLSSRSRQFALNDLGMFNTDVAKVKKGFERPYGMVLSTGPTGSGKTTTIYAIIKIVNTRDKNIATIEDPVEYDIAGINQIQVNPKTNLTFADGLKSILRQDPDIIFVGEIRDKETTGISINAAMTGHLVLSTLHTNNASTALPRLIDMGVEPFLVASTVNIIIGQRLVRKICVKCRYSTTELAQNLAKKIPPETIARNFGDKKEIRVYLGKGCPVCHNTGYSERIGLFEILEISSNIRQLIEEKASAERIEEKAIEEGMVTMIEDGLRKVKLGVTTIEEILRATKA</sequence>
<evidence type="ECO:0008006" key="9">
    <source>
        <dbReference type="Google" id="ProtNLM"/>
    </source>
</evidence>
<dbReference type="InterPro" id="IPR007831">
    <property type="entry name" value="T2SS_GspE_N"/>
</dbReference>
<reference evidence="7 8" key="1">
    <citation type="journal article" date="2016" name="Nat. Commun.">
        <title>Thousands of microbial genomes shed light on interconnected biogeochemical processes in an aquifer system.</title>
        <authorList>
            <person name="Anantharaman K."/>
            <person name="Brown C.T."/>
            <person name="Hug L.A."/>
            <person name="Sharon I."/>
            <person name="Castelle C.J."/>
            <person name="Probst A.J."/>
            <person name="Thomas B.C."/>
            <person name="Singh A."/>
            <person name="Wilkins M.J."/>
            <person name="Karaoz U."/>
            <person name="Brodie E.L."/>
            <person name="Williams K.H."/>
            <person name="Hubbard S.S."/>
            <person name="Banfield J.F."/>
        </authorList>
    </citation>
    <scope>NUCLEOTIDE SEQUENCE [LARGE SCALE GENOMIC DNA]</scope>
</reference>
<dbReference type="InterPro" id="IPR027417">
    <property type="entry name" value="P-loop_NTPase"/>
</dbReference>
<dbReference type="FunFam" id="3.40.50.300:FF:000398">
    <property type="entry name" value="Type IV pilus assembly ATPase PilB"/>
    <property type="match status" value="1"/>
</dbReference>
<dbReference type="STRING" id="1797729.A3A60_02010"/>